<protein>
    <recommendedName>
        <fullName evidence="4">Lipoprotein</fullName>
    </recommendedName>
</protein>
<dbReference type="Gene3D" id="3.30.310.170">
    <property type="entry name" value="Outer membrane protein assembly factor BamC"/>
    <property type="match status" value="1"/>
</dbReference>
<name>Q1YTD9_9GAMM</name>
<comment type="caution">
    <text evidence="2">The sequence shown here is derived from an EMBL/GenBank/DDBJ whole genome shotgun (WGS) entry which is preliminary data.</text>
</comment>
<dbReference type="PROSITE" id="PS51257">
    <property type="entry name" value="PROKAR_LIPOPROTEIN"/>
    <property type="match status" value="1"/>
</dbReference>
<evidence type="ECO:0000313" key="3">
    <source>
        <dbReference type="Proteomes" id="UP000005555"/>
    </source>
</evidence>
<dbReference type="OrthoDB" id="9772575at2"/>
<keyword evidence="3" id="KW-1185">Reference proteome</keyword>
<dbReference type="Proteomes" id="UP000005555">
    <property type="component" value="Unassembled WGS sequence"/>
</dbReference>
<dbReference type="Pfam" id="PF06804">
    <property type="entry name" value="Lipoprotein_18"/>
    <property type="match status" value="1"/>
</dbReference>
<sequence>MKRLISALNIVVILSLTGCGWLGLRDRSDDYLLAEETAVTVVPQGMDKDVLGQIYPIPEIPVASVELVEFDVPRPQPASVNTFEQSVKIQSLEGRRWVLINVPPSEIWPRVRNVLNRSGVPAALADGSEGIIETVWVKFNSDEENSHRFRFQISPGVQLDSAEISAVHNQAPRAEEDQAQWPQTSDDDQREKDMLSLLASDLAASADSASVSLLAQNIGGEAKVEVVIPEISDPFVMAKLSFDRTWASTLYSADRGGFAIIDQNRSEAVIYVNYTPETTEEPGFFARWFGGSDKILEVNYRILVQTVGANVEIRIVGAEGQGLNKAETLRLLKILRSNMS</sequence>
<dbReference type="STRING" id="314287.GB2207_02052"/>
<accession>Q1YTD9</accession>
<dbReference type="AlphaFoldDB" id="Q1YTD9"/>
<dbReference type="EMBL" id="AAPI01000002">
    <property type="protein sequence ID" value="EAS47548.1"/>
    <property type="molecule type" value="Genomic_DNA"/>
</dbReference>
<dbReference type="HOGENOM" id="CLU_060317_0_0_6"/>
<dbReference type="InterPro" id="IPR042268">
    <property type="entry name" value="BamC_C"/>
</dbReference>
<reference evidence="2 3" key="1">
    <citation type="submission" date="2006-03" db="EMBL/GenBank/DDBJ databases">
        <authorList>
            <person name="Giovannoni S.J."/>
            <person name="Cho J.-C."/>
            <person name="Ferriera S."/>
            <person name="Johnson J."/>
            <person name="Kravitz S."/>
            <person name="Halpern A."/>
            <person name="Remington K."/>
            <person name="Beeson K."/>
            <person name="Tran B."/>
            <person name="Rogers Y.-H."/>
            <person name="Friedman R."/>
            <person name="Venter J.C."/>
        </authorList>
    </citation>
    <scope>NUCLEOTIDE SEQUENCE [LARGE SCALE GENOMIC DNA]</scope>
    <source>
        <strain evidence="2 3">HTCC2207</strain>
    </source>
</reference>
<dbReference type="eggNOG" id="COG3317">
    <property type="taxonomic scope" value="Bacteria"/>
</dbReference>
<proteinExistence type="predicted"/>
<dbReference type="InterPro" id="IPR010653">
    <property type="entry name" value="NlpB/DapX"/>
</dbReference>
<gene>
    <name evidence="2" type="ORF">GB2207_02052</name>
</gene>
<evidence type="ECO:0000313" key="2">
    <source>
        <dbReference type="EMBL" id="EAS47548.1"/>
    </source>
</evidence>
<feature type="region of interest" description="Disordered" evidence="1">
    <location>
        <begin position="167"/>
        <end position="190"/>
    </location>
</feature>
<evidence type="ECO:0008006" key="4">
    <source>
        <dbReference type="Google" id="ProtNLM"/>
    </source>
</evidence>
<evidence type="ECO:0000256" key="1">
    <source>
        <dbReference type="SAM" id="MobiDB-lite"/>
    </source>
</evidence>
<organism evidence="2 3">
    <name type="scientific">gamma proteobacterium HTCC2207</name>
    <dbReference type="NCBI Taxonomy" id="314287"/>
    <lineage>
        <taxon>Bacteria</taxon>
        <taxon>Pseudomonadati</taxon>
        <taxon>Pseudomonadota</taxon>
        <taxon>Gammaproteobacteria</taxon>
        <taxon>Cellvibrionales</taxon>
        <taxon>Porticoccaceae</taxon>
        <taxon>SAR92 clade</taxon>
    </lineage>
</organism>
<dbReference type="Gene3D" id="3.30.530.50">
    <property type="match status" value="1"/>
</dbReference>